<evidence type="ECO:0000256" key="1">
    <source>
        <dbReference type="SAM" id="SignalP"/>
    </source>
</evidence>
<dbReference type="Gene3D" id="2.60.120.200">
    <property type="match status" value="1"/>
</dbReference>
<sequence>MIFILVASIILEIHASILFFEPFDDESLGMKWIQSISKLYYGTFDILERANDLLETRINTITTQKDSANYKISAKLDIESFQDDFVLQYILQAQ</sequence>
<feature type="signal peptide" evidence="1">
    <location>
        <begin position="1"/>
        <end position="15"/>
    </location>
</feature>
<dbReference type="EMBL" id="SNRW01015522">
    <property type="protein sequence ID" value="KAA6370300.1"/>
    <property type="molecule type" value="Genomic_DNA"/>
</dbReference>
<evidence type="ECO:0000313" key="2">
    <source>
        <dbReference type="EMBL" id="KAA6370300.1"/>
    </source>
</evidence>
<feature type="chain" id="PRO_5023819691" evidence="1">
    <location>
        <begin position="16"/>
        <end position="94"/>
    </location>
</feature>
<evidence type="ECO:0000313" key="3">
    <source>
        <dbReference type="Proteomes" id="UP000324800"/>
    </source>
</evidence>
<reference evidence="2 3" key="1">
    <citation type="submission" date="2019-03" db="EMBL/GenBank/DDBJ databases">
        <title>Single cell metagenomics reveals metabolic interactions within the superorganism composed of flagellate Streblomastix strix and complex community of Bacteroidetes bacteria on its surface.</title>
        <authorList>
            <person name="Treitli S.C."/>
            <person name="Kolisko M."/>
            <person name="Husnik F."/>
            <person name="Keeling P."/>
            <person name="Hampl V."/>
        </authorList>
    </citation>
    <scope>NUCLEOTIDE SEQUENCE [LARGE SCALE GENOMIC DNA]</scope>
    <source>
        <strain evidence="2">ST1C</strain>
    </source>
</reference>
<organism evidence="2 3">
    <name type="scientific">Streblomastix strix</name>
    <dbReference type="NCBI Taxonomy" id="222440"/>
    <lineage>
        <taxon>Eukaryota</taxon>
        <taxon>Metamonada</taxon>
        <taxon>Preaxostyla</taxon>
        <taxon>Oxymonadida</taxon>
        <taxon>Streblomastigidae</taxon>
        <taxon>Streblomastix</taxon>
    </lineage>
</organism>
<accession>A0A5J4UJT8</accession>
<dbReference type="Proteomes" id="UP000324800">
    <property type="component" value="Unassembled WGS sequence"/>
</dbReference>
<proteinExistence type="predicted"/>
<protein>
    <submittedName>
        <fullName evidence="2">Uncharacterized protein</fullName>
    </submittedName>
</protein>
<name>A0A5J4UJT8_9EUKA</name>
<dbReference type="AlphaFoldDB" id="A0A5J4UJT8"/>
<gene>
    <name evidence="2" type="ORF">EZS28_034173</name>
</gene>
<keyword evidence="1" id="KW-0732">Signal</keyword>
<comment type="caution">
    <text evidence="2">The sequence shown here is derived from an EMBL/GenBank/DDBJ whole genome shotgun (WGS) entry which is preliminary data.</text>
</comment>